<sequence>MIKATTKVWTTYTKAHPGASQLRYKPIRNYDKLSILLGKDRAIGSLTVEEQLFEEIAKIGGMSDVSHMKAYQALTDDVSVAQAFLACPIDRLSPRFSTDKGGEMEEQIGEIPSVFKWEMINRVVHATARGGNLEILKELLSTSLLKEDATPNPLDQLDENHGSPQVVNSTSSLREHADSPQNNVLVSDPPISESQANMDVIFPSSTLVDSLPNMEGPDSLQDNVSVPNPPIFKTPYYLKDYATIATKGPYPHFPSKPKTLKEAPKYPCWIAAMEEELVALNTNDTWDLVPRPLGINIIGSKWIYRVKKNEDGMIDCFKAHLVARGFTQIFGLDYDETFSPVVRPTTIQLVTFNWKIRQLDVKNAFLHGNLKEIVYMEQPPVFIHPTKKYLKKSLYGLKQEPRAWFDRLSKYLLHLGFHCSTSDASLFTYHTNNITTVTLIYADDIILIGSNDEFLQHLITKLFHEFAIKDLGSLHYFLGIEVKPFPGGMFLSEHKYTQDILHKTKMLENAPFATPMVVKDISSNSEPVDVTIFRNIVWVLQYLIFTRPDIAFAVNKVSQFLNSPTFSYLKVVKQILRYLNGTHHFGLRYIAQSPTNLYVFSDADWVSCTTIRRSVTGFCTLLGANCISCVLHMSVNPLFHSRSKHIELDYHFLREKVAVGHLMARRIPSSSQLADIFTKPLPNATFQVFRDKMGVHPQPHTSLRGC</sequence>
<dbReference type="InterPro" id="IPR043502">
    <property type="entry name" value="DNA/RNA_pol_sf"/>
</dbReference>
<comment type="caution">
    <text evidence="3">The sequence shown here is derived from an EMBL/GenBank/DDBJ whole genome shotgun (WGS) entry which is preliminary data.</text>
</comment>
<proteinExistence type="predicted"/>
<reference evidence="3 4" key="1">
    <citation type="journal article" date="2018" name="PLoS Genet.">
        <title>Population sequencing reveals clonal diversity and ancestral inbreeding in the grapevine cultivar Chardonnay.</title>
        <authorList>
            <person name="Roach M.J."/>
            <person name="Johnson D.L."/>
            <person name="Bohlmann J."/>
            <person name="van Vuuren H.J."/>
            <person name="Jones S.J."/>
            <person name="Pretorius I.S."/>
            <person name="Schmidt S.A."/>
            <person name="Borneman A.R."/>
        </authorList>
    </citation>
    <scope>NUCLEOTIDE SEQUENCE [LARGE SCALE GENOMIC DNA]</scope>
    <source>
        <strain evidence="4">cv. Chardonnay</strain>
        <tissue evidence="3">Leaf</tissue>
    </source>
</reference>
<dbReference type="Pfam" id="PF07727">
    <property type="entry name" value="RVT_2"/>
    <property type="match status" value="1"/>
</dbReference>
<protein>
    <submittedName>
        <fullName evidence="3">Retrovirus-related Pol polyprotein from transposon RE1</fullName>
    </submittedName>
</protein>
<evidence type="ECO:0000313" key="4">
    <source>
        <dbReference type="Proteomes" id="UP000288805"/>
    </source>
</evidence>
<feature type="domain" description="Reverse transcriptase Ty1/copia-type" evidence="2">
    <location>
        <begin position="283"/>
        <end position="517"/>
    </location>
</feature>
<name>A0A438BTQ0_VITVI</name>
<gene>
    <name evidence="3" type="primary">RE1_941</name>
    <name evidence="3" type="ORF">CK203_099100</name>
</gene>
<dbReference type="CDD" id="cd09272">
    <property type="entry name" value="RNase_HI_RT_Ty1"/>
    <property type="match status" value="1"/>
</dbReference>
<dbReference type="SUPFAM" id="SSF56672">
    <property type="entry name" value="DNA/RNA polymerases"/>
    <property type="match status" value="1"/>
</dbReference>
<feature type="region of interest" description="Disordered" evidence="1">
    <location>
        <begin position="150"/>
        <end position="188"/>
    </location>
</feature>
<feature type="compositionally biased region" description="Polar residues" evidence="1">
    <location>
        <begin position="162"/>
        <end position="172"/>
    </location>
</feature>
<evidence type="ECO:0000259" key="2">
    <source>
        <dbReference type="Pfam" id="PF07727"/>
    </source>
</evidence>
<dbReference type="InterPro" id="IPR013103">
    <property type="entry name" value="RVT_2"/>
</dbReference>
<dbReference type="PANTHER" id="PTHR11439">
    <property type="entry name" value="GAG-POL-RELATED RETROTRANSPOSON"/>
    <property type="match status" value="1"/>
</dbReference>
<organism evidence="3 4">
    <name type="scientific">Vitis vinifera</name>
    <name type="common">Grape</name>
    <dbReference type="NCBI Taxonomy" id="29760"/>
    <lineage>
        <taxon>Eukaryota</taxon>
        <taxon>Viridiplantae</taxon>
        <taxon>Streptophyta</taxon>
        <taxon>Embryophyta</taxon>
        <taxon>Tracheophyta</taxon>
        <taxon>Spermatophyta</taxon>
        <taxon>Magnoliopsida</taxon>
        <taxon>eudicotyledons</taxon>
        <taxon>Gunneridae</taxon>
        <taxon>Pentapetalae</taxon>
        <taxon>rosids</taxon>
        <taxon>Vitales</taxon>
        <taxon>Vitaceae</taxon>
        <taxon>Viteae</taxon>
        <taxon>Vitis</taxon>
    </lineage>
</organism>
<evidence type="ECO:0000313" key="3">
    <source>
        <dbReference type="EMBL" id="RVW14308.1"/>
    </source>
</evidence>
<dbReference type="PANTHER" id="PTHR11439:SF524">
    <property type="entry name" value="RNA-DIRECTED DNA POLYMERASE, PROTEIN KINASE RLK-PELLE-DLSV FAMILY"/>
    <property type="match status" value="1"/>
</dbReference>
<accession>A0A438BTQ0</accession>
<dbReference type="EMBL" id="QGNW01002622">
    <property type="protein sequence ID" value="RVW14308.1"/>
    <property type="molecule type" value="Genomic_DNA"/>
</dbReference>
<dbReference type="AlphaFoldDB" id="A0A438BTQ0"/>
<dbReference type="Proteomes" id="UP000288805">
    <property type="component" value="Unassembled WGS sequence"/>
</dbReference>
<evidence type="ECO:0000256" key="1">
    <source>
        <dbReference type="SAM" id="MobiDB-lite"/>
    </source>
</evidence>